<evidence type="ECO:0000313" key="3">
    <source>
        <dbReference type="Proteomes" id="UP001176846"/>
    </source>
</evidence>
<proteinExistence type="predicted"/>
<accession>A0AAW9PGR1</accession>
<sequence>MYFMVRFRRLFWICANRPPYYDIINGSGLLYVISQCNSGVNLKKLFWPGRGWTFFILLWQGFIPAVPRARFFTPGNSFQYGIFLWWIMKIKRTLLIILSRVIRGAGMGLGTSGIALAGWFFFFSVNEYKFLWGLLSVVEFLVGYLIYRFAYAYIYDEWNDYH</sequence>
<dbReference type="Proteomes" id="UP001176846">
    <property type="component" value="Unassembled WGS sequence"/>
</dbReference>
<keyword evidence="1" id="KW-0812">Transmembrane</keyword>
<dbReference type="RefSeq" id="WP_228294681.1">
    <property type="nucleotide sequence ID" value="NZ_BQTG01000002.1"/>
</dbReference>
<reference evidence="2" key="1">
    <citation type="journal article" date="2023" name="Nat. Commun.">
        <title>Genomic dissection of endemic carbapenem resistance reveals metallo-beta-lactamase dissemination through clonal, plasmid and integron transfer.</title>
        <authorList>
            <person name="Macesic N."/>
            <person name="Hawkey J."/>
            <person name="Vezina B."/>
            <person name="Wisniewski J.A."/>
            <person name="Cottingham H."/>
            <person name="Blakeway L.V."/>
            <person name="Harshegyi T."/>
            <person name="Pragastis K."/>
            <person name="Badoordeen G.Z."/>
            <person name="Dennison A."/>
            <person name="Spelman D.W."/>
            <person name="Jenney A.W.J."/>
            <person name="Peleg A.Y."/>
        </authorList>
    </citation>
    <scope>NUCLEOTIDE SEQUENCE</scope>
    <source>
        <strain evidence="2">CPO071</strain>
    </source>
</reference>
<organism evidence="2 3">
    <name type="scientific">Klebsiella variicola</name>
    <dbReference type="NCBI Taxonomy" id="244366"/>
    <lineage>
        <taxon>Bacteria</taxon>
        <taxon>Pseudomonadati</taxon>
        <taxon>Pseudomonadota</taxon>
        <taxon>Gammaproteobacteria</taxon>
        <taxon>Enterobacterales</taxon>
        <taxon>Enterobacteriaceae</taxon>
        <taxon>Klebsiella/Raoultella group</taxon>
        <taxon>Klebsiella</taxon>
        <taxon>Klebsiella pneumoniae complex</taxon>
    </lineage>
</organism>
<feature type="transmembrane region" description="Helical" evidence="1">
    <location>
        <begin position="105"/>
        <end position="124"/>
    </location>
</feature>
<dbReference type="EMBL" id="JARTTN020000001">
    <property type="protein sequence ID" value="MEC6057221.1"/>
    <property type="molecule type" value="Genomic_DNA"/>
</dbReference>
<dbReference type="AlphaFoldDB" id="A0AAW9PGR1"/>
<gene>
    <name evidence="2" type="ORF">QAB22_011860</name>
</gene>
<evidence type="ECO:0000313" key="2">
    <source>
        <dbReference type="EMBL" id="MEC6057221.1"/>
    </source>
</evidence>
<keyword evidence="1" id="KW-0472">Membrane</keyword>
<evidence type="ECO:0000256" key="1">
    <source>
        <dbReference type="SAM" id="Phobius"/>
    </source>
</evidence>
<protein>
    <submittedName>
        <fullName evidence="2">Uncharacterized protein</fullName>
    </submittedName>
</protein>
<feature type="transmembrane region" description="Helical" evidence="1">
    <location>
        <begin position="130"/>
        <end position="147"/>
    </location>
</feature>
<keyword evidence="1" id="KW-1133">Transmembrane helix</keyword>
<comment type="caution">
    <text evidence="2">The sequence shown here is derived from an EMBL/GenBank/DDBJ whole genome shotgun (WGS) entry which is preliminary data.</text>
</comment>
<reference evidence="2" key="2">
    <citation type="submission" date="2024-01" db="EMBL/GenBank/DDBJ databases">
        <authorList>
            <person name="Macesic N."/>
        </authorList>
    </citation>
    <scope>NUCLEOTIDE SEQUENCE</scope>
    <source>
        <strain evidence="2">CPO071</strain>
    </source>
</reference>
<name>A0AAW9PGR1_KLEVA</name>